<organism evidence="6 7">
    <name type="scientific">Archaeoglobus veneficus (strain DSM 11195 / SNP6)</name>
    <dbReference type="NCBI Taxonomy" id="693661"/>
    <lineage>
        <taxon>Archaea</taxon>
        <taxon>Methanobacteriati</taxon>
        <taxon>Methanobacteriota</taxon>
        <taxon>Archaeoglobi</taxon>
        <taxon>Archaeoglobales</taxon>
        <taxon>Archaeoglobaceae</taxon>
        <taxon>Archaeoglobus</taxon>
    </lineage>
</organism>
<proteinExistence type="inferred from homology"/>
<keyword evidence="4 5" id="KW-0472">Membrane</keyword>
<feature type="transmembrane region" description="Helical" evidence="5">
    <location>
        <begin position="228"/>
        <end position="244"/>
    </location>
</feature>
<feature type="transmembrane region" description="Helical" evidence="5">
    <location>
        <begin position="70"/>
        <end position="94"/>
    </location>
</feature>
<dbReference type="PANTHER" id="PTHR43483:SF3">
    <property type="entry name" value="MEMBRANE TRANSPORTER PROTEIN HI_0806-RELATED"/>
    <property type="match status" value="1"/>
</dbReference>
<evidence type="ECO:0000256" key="4">
    <source>
        <dbReference type="ARBA" id="ARBA00023136"/>
    </source>
</evidence>
<evidence type="ECO:0000313" key="7">
    <source>
        <dbReference type="Proteomes" id="UP000008136"/>
    </source>
</evidence>
<dbReference type="Pfam" id="PF01925">
    <property type="entry name" value="TauE"/>
    <property type="match status" value="1"/>
</dbReference>
<protein>
    <recommendedName>
        <fullName evidence="5">Probable membrane transporter protein</fullName>
    </recommendedName>
</protein>
<dbReference type="PANTHER" id="PTHR43483">
    <property type="entry name" value="MEMBRANE TRANSPORTER PROTEIN HI_0806-RELATED"/>
    <property type="match status" value="1"/>
</dbReference>
<dbReference type="GO" id="GO:0005886">
    <property type="term" value="C:plasma membrane"/>
    <property type="evidence" value="ECO:0007669"/>
    <property type="project" value="UniProtKB-SubCell"/>
</dbReference>
<comment type="similarity">
    <text evidence="5">Belongs to the 4-toluene sulfonate uptake permease (TSUP) (TC 2.A.102) family.</text>
</comment>
<name>F2KRY2_ARCVS</name>
<feature type="transmembrane region" description="Helical" evidence="5">
    <location>
        <begin position="195"/>
        <end position="221"/>
    </location>
</feature>
<dbReference type="InterPro" id="IPR002781">
    <property type="entry name" value="TM_pro_TauE-like"/>
</dbReference>
<evidence type="ECO:0000256" key="5">
    <source>
        <dbReference type="RuleBase" id="RU363041"/>
    </source>
</evidence>
<evidence type="ECO:0000256" key="2">
    <source>
        <dbReference type="ARBA" id="ARBA00022692"/>
    </source>
</evidence>
<dbReference type="HOGENOM" id="CLU_076046_0_0_2"/>
<keyword evidence="5" id="KW-1003">Cell membrane</keyword>
<evidence type="ECO:0000313" key="6">
    <source>
        <dbReference type="EMBL" id="AEA46823.1"/>
    </source>
</evidence>
<feature type="transmembrane region" description="Helical" evidence="5">
    <location>
        <begin position="162"/>
        <end position="189"/>
    </location>
</feature>
<dbReference type="Proteomes" id="UP000008136">
    <property type="component" value="Chromosome"/>
</dbReference>
<keyword evidence="2 5" id="KW-0812">Transmembrane</keyword>
<feature type="transmembrane region" description="Helical" evidence="5">
    <location>
        <begin position="44"/>
        <end position="63"/>
    </location>
</feature>
<dbReference type="RefSeq" id="WP_013683495.1">
    <property type="nucleotide sequence ID" value="NC_015320.1"/>
</dbReference>
<gene>
    <name evidence="6" type="ordered locus">Arcve_0807</name>
</gene>
<feature type="transmembrane region" description="Helical" evidence="5">
    <location>
        <begin position="100"/>
        <end position="118"/>
    </location>
</feature>
<keyword evidence="3 5" id="KW-1133">Transmembrane helix</keyword>
<comment type="subcellular location">
    <subcellularLocation>
        <location evidence="5">Cell membrane</location>
        <topology evidence="5">Multi-pass membrane protein</topology>
    </subcellularLocation>
    <subcellularLocation>
        <location evidence="1">Membrane</location>
        <topology evidence="1">Multi-pass membrane protein</topology>
    </subcellularLocation>
</comment>
<feature type="transmembrane region" description="Helical" evidence="5">
    <location>
        <begin position="256"/>
        <end position="274"/>
    </location>
</feature>
<dbReference type="AlphaFoldDB" id="F2KRY2"/>
<sequence length="278" mass="29746">MELLALPVVSFVISIFTSQAGVSGAFLLLPFQMSVLNFTSPAVSATNLLYNIAAIPGGVYRYAREGRLNIYLAAVIIAGTLPGVFLGALIRITYLPDPKTFKLFVGCVLFYLALRLLISAGKDKTGRSEGATGVTEVKYKKISAKELIYEFMGREFRVSIPALLALSFTIGIVGGIYGIGGGAIIAPFLVTVFGLPVYTVAGATLLGTLSTSIFGVLFYCYLGYPPKWIIGLLLGIGGFAGMYAGARLQKHMPEKIIKSVLGVLILFLAAKYVIPYFL</sequence>
<reference evidence="6 7" key="1">
    <citation type="submission" date="2011-03" db="EMBL/GenBank/DDBJ databases">
        <title>The complete genome of Archaeoglobus veneficus SNP6.</title>
        <authorList>
            <consortium name="US DOE Joint Genome Institute (JGI-PGF)"/>
            <person name="Lucas S."/>
            <person name="Copeland A."/>
            <person name="Lapidus A."/>
            <person name="Bruce D."/>
            <person name="Goodwin L."/>
            <person name="Pitluck S."/>
            <person name="Kyrpides N."/>
            <person name="Mavromatis K."/>
            <person name="Pagani I."/>
            <person name="Ivanova N."/>
            <person name="Mikhailova N."/>
            <person name="Lu M."/>
            <person name="Detter J.C."/>
            <person name="Tapia R."/>
            <person name="Han C."/>
            <person name="Land M."/>
            <person name="Hauser L."/>
            <person name="Markowitz V."/>
            <person name="Cheng J.-F."/>
            <person name="Hugenholtz P."/>
            <person name="Woyke T."/>
            <person name="Wu D."/>
            <person name="Spring S."/>
            <person name="Brambilla E."/>
            <person name="Klenk H.-P."/>
            <person name="Eisen J.A."/>
        </authorList>
    </citation>
    <scope>NUCLEOTIDE SEQUENCE [LARGE SCALE GENOMIC DNA]</scope>
    <source>
        <strain>SNP6</strain>
    </source>
</reference>
<keyword evidence="7" id="KW-1185">Reference proteome</keyword>
<dbReference type="GeneID" id="10393910"/>
<dbReference type="KEGG" id="ave:Arcve_0807"/>
<dbReference type="OrthoDB" id="28446at2157"/>
<evidence type="ECO:0000256" key="3">
    <source>
        <dbReference type="ARBA" id="ARBA00022989"/>
    </source>
</evidence>
<accession>F2KRY2</accession>
<dbReference type="eggNOG" id="arCOG02052">
    <property type="taxonomic scope" value="Archaea"/>
</dbReference>
<evidence type="ECO:0000256" key="1">
    <source>
        <dbReference type="ARBA" id="ARBA00004141"/>
    </source>
</evidence>
<dbReference type="EMBL" id="CP002588">
    <property type="protein sequence ID" value="AEA46823.1"/>
    <property type="molecule type" value="Genomic_DNA"/>
</dbReference>
<dbReference type="STRING" id="693661.Arcve_0807"/>